<dbReference type="InterPro" id="IPR043129">
    <property type="entry name" value="ATPase_NBD"/>
</dbReference>
<dbReference type="InterPro" id="IPR052519">
    <property type="entry name" value="Euk-type_GlcNAc_Kinase"/>
</dbReference>
<evidence type="ECO:0000313" key="3">
    <source>
        <dbReference type="Proteomes" id="UP001595817"/>
    </source>
</evidence>
<gene>
    <name evidence="2" type="ORF">ACFOZY_04545</name>
</gene>
<dbReference type="InterPro" id="IPR002731">
    <property type="entry name" value="ATPase_BadF"/>
</dbReference>
<name>A0ABV8X608_9LACT</name>
<sequence length="323" mass="35239">MYVLGIDGGGTKTAAVIADENGTVYMKAEAGRSNPNTLNKKEFEAVLTGLLHQLREQDEEIYNRLSVCFAGMAGVGESNRQLEVKRLLSQQLPPETLVYIENDAVNALYSGTLGQSGIVQISGTGAITIGKNETGEIARVGGWGYLFDDFGSGYDLGNQALQAVFQAYDGREYQTALTEKVLNYFRVERVPDTIERIYSEEHPRTIIAPLSRIVVEAASEGDSIALRIIEKASRQMAESIITCHNKLFAKEETVKVVLSGGVFTNFVLFRKMIENHTCSKLPNLEYIPSVIPPVGGAVAAGFSVMGVNLGEKFIEVFKEGVSR</sequence>
<proteinExistence type="predicted"/>
<dbReference type="EMBL" id="JBHSEC010000005">
    <property type="protein sequence ID" value="MFC4409702.1"/>
    <property type="molecule type" value="Genomic_DNA"/>
</dbReference>
<keyword evidence="3" id="KW-1185">Reference proteome</keyword>
<dbReference type="PANTHER" id="PTHR43190:SF3">
    <property type="entry name" value="N-ACETYL-D-GLUCOSAMINE KINASE"/>
    <property type="match status" value="1"/>
</dbReference>
<dbReference type="Proteomes" id="UP001595817">
    <property type="component" value="Unassembled WGS sequence"/>
</dbReference>
<protein>
    <submittedName>
        <fullName evidence="2">BadF/BadG/BcrA/BcrD ATPase family protein</fullName>
    </submittedName>
</protein>
<accession>A0ABV8X608</accession>
<organism evidence="2 3">
    <name type="scientific">Chungangia koreensis</name>
    <dbReference type="NCBI Taxonomy" id="752657"/>
    <lineage>
        <taxon>Bacteria</taxon>
        <taxon>Bacillati</taxon>
        <taxon>Bacillota</taxon>
        <taxon>Bacilli</taxon>
        <taxon>Lactobacillales</taxon>
        <taxon>Chungangia</taxon>
    </lineage>
</organism>
<dbReference type="RefSeq" id="WP_378152745.1">
    <property type="nucleotide sequence ID" value="NZ_JBHSEC010000005.1"/>
</dbReference>
<dbReference type="CDD" id="cd24007">
    <property type="entry name" value="ASKHA_NBD_eukNAGK-like"/>
    <property type="match status" value="1"/>
</dbReference>
<evidence type="ECO:0000313" key="2">
    <source>
        <dbReference type="EMBL" id="MFC4409702.1"/>
    </source>
</evidence>
<dbReference type="Gene3D" id="3.30.420.40">
    <property type="match status" value="2"/>
</dbReference>
<dbReference type="Pfam" id="PF01869">
    <property type="entry name" value="BcrAD_BadFG"/>
    <property type="match status" value="1"/>
</dbReference>
<evidence type="ECO:0000259" key="1">
    <source>
        <dbReference type="Pfam" id="PF01869"/>
    </source>
</evidence>
<feature type="domain" description="ATPase BadF/BadG/BcrA/BcrD type" evidence="1">
    <location>
        <begin position="4"/>
        <end position="299"/>
    </location>
</feature>
<dbReference type="SUPFAM" id="SSF53067">
    <property type="entry name" value="Actin-like ATPase domain"/>
    <property type="match status" value="2"/>
</dbReference>
<comment type="caution">
    <text evidence="2">The sequence shown here is derived from an EMBL/GenBank/DDBJ whole genome shotgun (WGS) entry which is preliminary data.</text>
</comment>
<dbReference type="PANTHER" id="PTHR43190">
    <property type="entry name" value="N-ACETYL-D-GLUCOSAMINE KINASE"/>
    <property type="match status" value="1"/>
</dbReference>
<reference evidence="3" key="1">
    <citation type="journal article" date="2019" name="Int. J. Syst. Evol. Microbiol.">
        <title>The Global Catalogue of Microorganisms (GCM) 10K type strain sequencing project: providing services to taxonomists for standard genome sequencing and annotation.</title>
        <authorList>
            <consortium name="The Broad Institute Genomics Platform"/>
            <consortium name="The Broad Institute Genome Sequencing Center for Infectious Disease"/>
            <person name="Wu L."/>
            <person name="Ma J."/>
        </authorList>
    </citation>
    <scope>NUCLEOTIDE SEQUENCE [LARGE SCALE GENOMIC DNA]</scope>
    <source>
        <strain evidence="3">CCUG 59778</strain>
    </source>
</reference>